<dbReference type="Pfam" id="PF13812">
    <property type="entry name" value="PPR_3"/>
    <property type="match status" value="1"/>
</dbReference>
<feature type="repeat" description="PPR" evidence="3">
    <location>
        <begin position="237"/>
        <end position="271"/>
    </location>
</feature>
<keyword evidence="2" id="KW-0677">Repeat</keyword>
<accession>A0AAV5KQA9</accession>
<evidence type="ECO:0000256" key="2">
    <source>
        <dbReference type="ARBA" id="ARBA00022737"/>
    </source>
</evidence>
<dbReference type="PANTHER" id="PTHR47447:SF28">
    <property type="entry name" value="PENTACOTRIPEPTIDE-REPEAT REGION OF PRORP DOMAIN-CONTAINING PROTEIN"/>
    <property type="match status" value="1"/>
</dbReference>
<dbReference type="PROSITE" id="PS51375">
    <property type="entry name" value="PPR"/>
    <property type="match status" value="9"/>
</dbReference>
<feature type="repeat" description="PPR" evidence="3">
    <location>
        <begin position="514"/>
        <end position="548"/>
    </location>
</feature>
<dbReference type="InterPro" id="IPR011990">
    <property type="entry name" value="TPR-like_helical_dom_sf"/>
</dbReference>
<feature type="repeat" description="PPR" evidence="3">
    <location>
        <begin position="136"/>
        <end position="170"/>
    </location>
</feature>
<feature type="repeat" description="PPR" evidence="3">
    <location>
        <begin position="202"/>
        <end position="236"/>
    </location>
</feature>
<dbReference type="NCBIfam" id="TIGR00756">
    <property type="entry name" value="PPR"/>
    <property type="match status" value="7"/>
</dbReference>
<proteinExistence type="inferred from homology"/>
<feature type="repeat" description="PPR" evidence="3">
    <location>
        <begin position="272"/>
        <end position="306"/>
    </location>
</feature>
<feature type="repeat" description="PPR" evidence="3">
    <location>
        <begin position="342"/>
        <end position="376"/>
    </location>
</feature>
<feature type="repeat" description="PPR" evidence="3">
    <location>
        <begin position="409"/>
        <end position="443"/>
    </location>
</feature>
<dbReference type="PANTHER" id="PTHR47447">
    <property type="entry name" value="OS03G0856100 PROTEIN"/>
    <property type="match status" value="1"/>
</dbReference>
<evidence type="ECO:0000256" key="3">
    <source>
        <dbReference type="PROSITE-ProRule" id="PRU00708"/>
    </source>
</evidence>
<dbReference type="Proteomes" id="UP001054252">
    <property type="component" value="Unassembled WGS sequence"/>
</dbReference>
<keyword evidence="5" id="KW-1185">Reference proteome</keyword>
<gene>
    <name evidence="4" type="ORF">SLEP1_g35986</name>
</gene>
<feature type="repeat" description="PPR" evidence="3">
    <location>
        <begin position="307"/>
        <end position="341"/>
    </location>
</feature>
<evidence type="ECO:0000313" key="5">
    <source>
        <dbReference type="Proteomes" id="UP001054252"/>
    </source>
</evidence>
<dbReference type="Pfam" id="PF13041">
    <property type="entry name" value="PPR_2"/>
    <property type="match status" value="3"/>
</dbReference>
<name>A0AAV5KQA9_9ROSI</name>
<evidence type="ECO:0000256" key="1">
    <source>
        <dbReference type="ARBA" id="ARBA00007626"/>
    </source>
</evidence>
<dbReference type="Pfam" id="PF01535">
    <property type="entry name" value="PPR"/>
    <property type="match status" value="2"/>
</dbReference>
<dbReference type="AlphaFoldDB" id="A0AAV5KQA9"/>
<sequence length="660" mass="74369">MLNMLWRHKWSLLHSPQRNQILKGLPFLSIRLYSSPEVCPPAKSHESCRENLTPDHGIFQKDRIVLTPHIVGFTLLNCPSDLIALSFFMWCAKQHNYFHDSQAFDCMVSILTRLTKRCKTVRGIVQELESVGCVIKAQTFLLLLRVYWRGGLYAMVFETYEEMERFGFTPNTFARNVIMDVLFRVGRVDIALTVLKETQFPNFLTFNIALCNFCKLNDLSKIKSVIRRMLREGYYPNIETFHLILSSFCKMGRMAEAYQLLALIVTGGNSLSVNVWSMLIDGFCRLCKPSIGYDLMKKMLLVGCPPNVVTYTTLIKGLLASKKFDVAFSLLNSMESDGCAPDLVLYNVLIDCLSKIGRYDDAIDVFRCMSESKLEPDSYTFSSLISNICLSRRFSLLPKIASGLAVEADLVLCNSLLNYFCKAGYPLLAVQLYDYMLDHDFIPDKYSFVGLISGLCGAGRVEEAVNVYRGIIMYCPGMDAHVHTVIVDGLIRVGKSHKAIRLFRRALTEKHPLDGVSYLVAMSGLLRGGRVTEASSLYSQMKELGYCPNAQMYNMIISYFCKERDIKMVRQLIQEISEAGIKLNSKTLIKAARLLFKSHSTLNKLVAMWNSGLMPDGAMNELLVSCCLEKCNANYLEAYLEDNLVVDSSNNLDGVAASVG</sequence>
<protein>
    <recommendedName>
        <fullName evidence="6">Pentatricopeptide repeat-containing protein At1g16830</fullName>
    </recommendedName>
</protein>
<dbReference type="InterPro" id="IPR002885">
    <property type="entry name" value="PPR_rpt"/>
</dbReference>
<comment type="similarity">
    <text evidence="1">Belongs to the PPR family. P subfamily.</text>
</comment>
<dbReference type="EMBL" id="BPVZ01000073">
    <property type="protein sequence ID" value="GKV26746.1"/>
    <property type="molecule type" value="Genomic_DNA"/>
</dbReference>
<comment type="caution">
    <text evidence="4">The sequence shown here is derived from an EMBL/GenBank/DDBJ whole genome shotgun (WGS) entry which is preliminary data.</text>
</comment>
<reference evidence="4 5" key="1">
    <citation type="journal article" date="2021" name="Commun. Biol.">
        <title>The genome of Shorea leprosula (Dipterocarpaceae) highlights the ecological relevance of drought in aseasonal tropical rainforests.</title>
        <authorList>
            <person name="Ng K.K.S."/>
            <person name="Kobayashi M.J."/>
            <person name="Fawcett J.A."/>
            <person name="Hatakeyama M."/>
            <person name="Paape T."/>
            <person name="Ng C.H."/>
            <person name="Ang C.C."/>
            <person name="Tnah L.H."/>
            <person name="Lee C.T."/>
            <person name="Nishiyama T."/>
            <person name="Sese J."/>
            <person name="O'Brien M.J."/>
            <person name="Copetti D."/>
            <person name="Mohd Noor M.I."/>
            <person name="Ong R.C."/>
            <person name="Putra M."/>
            <person name="Sireger I.Z."/>
            <person name="Indrioko S."/>
            <person name="Kosugi Y."/>
            <person name="Izuno A."/>
            <person name="Isagi Y."/>
            <person name="Lee S.L."/>
            <person name="Shimizu K.K."/>
        </authorList>
    </citation>
    <scope>NUCLEOTIDE SEQUENCE [LARGE SCALE GENOMIC DNA]</scope>
    <source>
        <strain evidence="4">214</strain>
    </source>
</reference>
<evidence type="ECO:0000313" key="4">
    <source>
        <dbReference type="EMBL" id="GKV26746.1"/>
    </source>
</evidence>
<organism evidence="4 5">
    <name type="scientific">Rubroshorea leprosula</name>
    <dbReference type="NCBI Taxonomy" id="152421"/>
    <lineage>
        <taxon>Eukaryota</taxon>
        <taxon>Viridiplantae</taxon>
        <taxon>Streptophyta</taxon>
        <taxon>Embryophyta</taxon>
        <taxon>Tracheophyta</taxon>
        <taxon>Spermatophyta</taxon>
        <taxon>Magnoliopsida</taxon>
        <taxon>eudicotyledons</taxon>
        <taxon>Gunneridae</taxon>
        <taxon>Pentapetalae</taxon>
        <taxon>rosids</taxon>
        <taxon>malvids</taxon>
        <taxon>Malvales</taxon>
        <taxon>Dipterocarpaceae</taxon>
        <taxon>Rubroshorea</taxon>
    </lineage>
</organism>
<feature type="repeat" description="PPR" evidence="3">
    <location>
        <begin position="549"/>
        <end position="583"/>
    </location>
</feature>
<dbReference type="Gene3D" id="1.25.40.10">
    <property type="entry name" value="Tetratricopeptide repeat domain"/>
    <property type="match status" value="6"/>
</dbReference>
<evidence type="ECO:0008006" key="6">
    <source>
        <dbReference type="Google" id="ProtNLM"/>
    </source>
</evidence>
<dbReference type="SUPFAM" id="SSF48452">
    <property type="entry name" value="TPR-like"/>
    <property type="match status" value="1"/>
</dbReference>
<dbReference type="Pfam" id="PF12854">
    <property type="entry name" value="PPR_1"/>
    <property type="match status" value="1"/>
</dbReference>